<dbReference type="RefSeq" id="WP_013658395.1">
    <property type="nucleotide sequence ID" value="NC_015275.1"/>
</dbReference>
<dbReference type="SUPFAM" id="SSF55347">
    <property type="entry name" value="Glyceraldehyde-3-phosphate dehydrogenase-like, C-terminal domain"/>
    <property type="match status" value="1"/>
</dbReference>
<sequence>MRKRIKVILTGLNGYGKNFITEILREEISKDIQLVGVVSRNPTASEYYEKLLENGVMLYTKLEQCLVENEVDLAIIATPMHVHYEEVMCALKHGVNVFCEKPLAPTIDECLEIKKVAEQLGKVAAVDFQWSYSKAIQHLKRDILAGKYGAIKSIKTVVNWNRPKSYFEDSNWKGKIQGEDGKYILESVMSNGAAHFLHNLFFLCGETIQQSAYPVSIEGEGYRAHQVEGYDTVFMRMMTSEGQELLYLATIAAKEAKRPRFTIELEKATVNFPEGEEENIVVHTHIGEQMVYGSPEEGRFMHYLRAAEAIQTRERVACDVETILPGVIAANAAMQYIAVREFPKELVFEDEKSVYVKELDRLLERCYEEKKLPNELGIHWAIPSETIAIKGYHSFRGIADKEE</sequence>
<dbReference type="SUPFAM" id="SSF51735">
    <property type="entry name" value="NAD(P)-binding Rossmann-fold domains"/>
    <property type="match status" value="1"/>
</dbReference>
<dbReference type="AlphaFoldDB" id="F2JRT9"/>
<name>F2JRT9_CELLD</name>
<dbReference type="HOGENOM" id="CLU_041547_1_0_9"/>
<dbReference type="PANTHER" id="PTHR43249:SF1">
    <property type="entry name" value="D-GLUCOSIDE 3-DEHYDROGENASE"/>
    <property type="match status" value="1"/>
</dbReference>
<dbReference type="Gene3D" id="3.30.360.10">
    <property type="entry name" value="Dihydrodipicolinate Reductase, domain 2"/>
    <property type="match status" value="1"/>
</dbReference>
<dbReference type="KEGG" id="cle:Clole_3432"/>
<dbReference type="GO" id="GO:0000166">
    <property type="term" value="F:nucleotide binding"/>
    <property type="evidence" value="ECO:0007669"/>
    <property type="project" value="InterPro"/>
</dbReference>
<dbReference type="InterPro" id="IPR036291">
    <property type="entry name" value="NAD(P)-bd_dom_sf"/>
</dbReference>
<reference evidence="2 3" key="1">
    <citation type="journal article" date="2011" name="J. Bacteriol.">
        <title>Complete genome sequence of the cellulose-degrading bacterium Cellulosilyticum lentocellum.</title>
        <authorList>
            <consortium name="US DOE Joint Genome Institute"/>
            <person name="Miller D.A."/>
            <person name="Suen G."/>
            <person name="Bruce D."/>
            <person name="Copeland A."/>
            <person name="Cheng J.F."/>
            <person name="Detter C."/>
            <person name="Goodwin L.A."/>
            <person name="Han C.S."/>
            <person name="Hauser L.J."/>
            <person name="Land M.L."/>
            <person name="Lapidus A."/>
            <person name="Lucas S."/>
            <person name="Meincke L."/>
            <person name="Pitluck S."/>
            <person name="Tapia R."/>
            <person name="Teshima H."/>
            <person name="Woyke T."/>
            <person name="Fox B.G."/>
            <person name="Angert E.R."/>
            <person name="Currie C.R."/>
        </authorList>
    </citation>
    <scope>NUCLEOTIDE SEQUENCE [LARGE SCALE GENOMIC DNA]</scope>
    <source>
        <strain evidence="3">ATCC 49066 / DSM 5427 / NCIMB 11756 / RHM5</strain>
    </source>
</reference>
<dbReference type="STRING" id="642492.Clole_3432"/>
<organism evidence="2 3">
    <name type="scientific">Cellulosilyticum lentocellum (strain ATCC 49066 / DSM 5427 / NCIMB 11756 / RHM5)</name>
    <name type="common">Clostridium lentocellum</name>
    <dbReference type="NCBI Taxonomy" id="642492"/>
    <lineage>
        <taxon>Bacteria</taxon>
        <taxon>Bacillati</taxon>
        <taxon>Bacillota</taxon>
        <taxon>Clostridia</taxon>
        <taxon>Lachnospirales</taxon>
        <taxon>Cellulosilyticaceae</taxon>
        <taxon>Cellulosilyticum</taxon>
    </lineage>
</organism>
<dbReference type="InterPro" id="IPR052515">
    <property type="entry name" value="Gfo/Idh/MocA_Oxidoreductase"/>
</dbReference>
<evidence type="ECO:0000259" key="1">
    <source>
        <dbReference type="Pfam" id="PF01408"/>
    </source>
</evidence>
<feature type="domain" description="Gfo/Idh/MocA-like oxidoreductase N-terminal" evidence="1">
    <location>
        <begin position="5"/>
        <end position="128"/>
    </location>
</feature>
<evidence type="ECO:0000313" key="3">
    <source>
        <dbReference type="Proteomes" id="UP000008467"/>
    </source>
</evidence>
<gene>
    <name evidence="2" type="ordered locus">Clole_3432</name>
</gene>
<dbReference type="eggNOG" id="COG0673">
    <property type="taxonomic scope" value="Bacteria"/>
</dbReference>
<dbReference type="Pfam" id="PF01408">
    <property type="entry name" value="GFO_IDH_MocA"/>
    <property type="match status" value="1"/>
</dbReference>
<dbReference type="Proteomes" id="UP000008467">
    <property type="component" value="Chromosome"/>
</dbReference>
<dbReference type="PANTHER" id="PTHR43249">
    <property type="entry name" value="UDP-N-ACETYL-2-AMINO-2-DEOXY-D-GLUCURONATE OXIDASE"/>
    <property type="match status" value="1"/>
</dbReference>
<accession>F2JRT9</accession>
<dbReference type="InterPro" id="IPR000683">
    <property type="entry name" value="Gfo/Idh/MocA-like_OxRdtase_N"/>
</dbReference>
<evidence type="ECO:0000313" key="2">
    <source>
        <dbReference type="EMBL" id="ADZ85119.1"/>
    </source>
</evidence>
<dbReference type="EMBL" id="CP002582">
    <property type="protein sequence ID" value="ADZ85119.1"/>
    <property type="molecule type" value="Genomic_DNA"/>
</dbReference>
<protein>
    <submittedName>
        <fullName evidence="2">Oxidoreductase domain protein</fullName>
    </submittedName>
</protein>
<dbReference type="Gene3D" id="3.40.50.720">
    <property type="entry name" value="NAD(P)-binding Rossmann-like Domain"/>
    <property type="match status" value="1"/>
</dbReference>
<keyword evidence="3" id="KW-1185">Reference proteome</keyword>
<proteinExistence type="predicted"/>